<keyword evidence="2" id="KW-1003">Cell membrane</keyword>
<evidence type="ECO:0000256" key="1">
    <source>
        <dbReference type="ARBA" id="ARBA00004651"/>
    </source>
</evidence>
<reference evidence="7 8" key="1">
    <citation type="journal article" date="2017" name="Int. J. Syst. Evol. Microbiol.">
        <title>Gemmobacter straminiformis sp. nov., isolated from an artificial fountain.</title>
        <authorList>
            <person name="Kang J.Y."/>
            <person name="Kim M.J."/>
            <person name="Chun J."/>
            <person name="Son K.P."/>
            <person name="Jahng K.Y."/>
        </authorList>
    </citation>
    <scope>NUCLEOTIDE SEQUENCE [LARGE SCALE GENOMIC DNA]</scope>
    <source>
        <strain evidence="7 8">CAM-8</strain>
    </source>
</reference>
<dbReference type="Pfam" id="PF02653">
    <property type="entry name" value="BPD_transp_2"/>
    <property type="match status" value="1"/>
</dbReference>
<comment type="subcellular location">
    <subcellularLocation>
        <location evidence="1">Cell membrane</location>
        <topology evidence="1">Multi-pass membrane protein</topology>
    </subcellularLocation>
</comment>
<keyword evidence="8" id="KW-1185">Reference proteome</keyword>
<dbReference type="InterPro" id="IPR001851">
    <property type="entry name" value="ABC_transp_permease"/>
</dbReference>
<evidence type="ECO:0000256" key="5">
    <source>
        <dbReference type="ARBA" id="ARBA00023136"/>
    </source>
</evidence>
<evidence type="ECO:0000256" key="6">
    <source>
        <dbReference type="SAM" id="Phobius"/>
    </source>
</evidence>
<dbReference type="EMBL" id="JACLQD010000005">
    <property type="protein sequence ID" value="MBC2837171.1"/>
    <property type="molecule type" value="Genomic_DNA"/>
</dbReference>
<dbReference type="Proteomes" id="UP000555411">
    <property type="component" value="Unassembled WGS sequence"/>
</dbReference>
<comment type="caution">
    <text evidence="7">The sequence shown here is derived from an EMBL/GenBank/DDBJ whole genome shotgun (WGS) entry which is preliminary data.</text>
</comment>
<proteinExistence type="predicted"/>
<dbReference type="RefSeq" id="WP_185798777.1">
    <property type="nucleotide sequence ID" value="NZ_JACLQD010000005.1"/>
</dbReference>
<protein>
    <submittedName>
        <fullName evidence="7">ABC transporter permease</fullName>
    </submittedName>
</protein>
<sequence length="334" mass="34360">MTDTTLDTGKAAKSGFVTTAALQKAVAFVVLIALLAFFGLFAPNFATGGNMVGIMQATAVNGVLGVAVTFVIISGGIDLSIGTMMTLTAVTAGIILTNLGMPLPFGIIGAIAAGAFMGAVSGWTIANLKIPPFIATLGMMQIARGLALVFSEAKPIYFNDTPSYQLLSPVSSISALIPGIEVPNGVMIMFIVAIISSVVLTRTIVGRMIFALGSNEEAARLSGIKVNRWKILTYAICGGISGIAGLIVSSRLNSAQPALGLGYELDAIAAVVIGGTSLSGGRGTVMGTIIGAFIMSVLTNGLRVMGVQEEWKIVVTGVIIIVAVFIDIFLRKKA</sequence>
<evidence type="ECO:0000256" key="2">
    <source>
        <dbReference type="ARBA" id="ARBA00022475"/>
    </source>
</evidence>
<dbReference type="PANTHER" id="PTHR32196:SF72">
    <property type="entry name" value="RIBOSE IMPORT PERMEASE PROTEIN RBSC"/>
    <property type="match status" value="1"/>
</dbReference>
<dbReference type="AlphaFoldDB" id="A0A842IC22"/>
<gene>
    <name evidence="7" type="ORF">H7F16_16760</name>
</gene>
<dbReference type="GO" id="GO:0022857">
    <property type="term" value="F:transmembrane transporter activity"/>
    <property type="evidence" value="ECO:0007669"/>
    <property type="project" value="InterPro"/>
</dbReference>
<feature type="transmembrane region" description="Helical" evidence="6">
    <location>
        <begin position="103"/>
        <end position="126"/>
    </location>
</feature>
<dbReference type="PANTHER" id="PTHR32196">
    <property type="entry name" value="ABC TRANSPORTER PERMEASE PROTEIN YPHD-RELATED-RELATED"/>
    <property type="match status" value="1"/>
</dbReference>
<evidence type="ECO:0000256" key="3">
    <source>
        <dbReference type="ARBA" id="ARBA00022692"/>
    </source>
</evidence>
<keyword evidence="4 6" id="KW-1133">Transmembrane helix</keyword>
<feature type="transmembrane region" description="Helical" evidence="6">
    <location>
        <begin position="20"/>
        <end position="42"/>
    </location>
</feature>
<keyword evidence="5 6" id="KW-0472">Membrane</keyword>
<feature type="transmembrane region" description="Helical" evidence="6">
    <location>
        <begin position="54"/>
        <end position="73"/>
    </location>
</feature>
<evidence type="ECO:0000256" key="4">
    <source>
        <dbReference type="ARBA" id="ARBA00022989"/>
    </source>
</evidence>
<keyword evidence="3 6" id="KW-0812">Transmembrane</keyword>
<feature type="transmembrane region" description="Helical" evidence="6">
    <location>
        <begin position="285"/>
        <end position="305"/>
    </location>
</feature>
<dbReference type="CDD" id="cd06579">
    <property type="entry name" value="TM_PBP1_transp_AraH_like"/>
    <property type="match status" value="1"/>
</dbReference>
<feature type="transmembrane region" description="Helical" evidence="6">
    <location>
        <begin position="231"/>
        <end position="252"/>
    </location>
</feature>
<name>A0A842IC22_9RHOB</name>
<feature type="transmembrane region" description="Helical" evidence="6">
    <location>
        <begin position="186"/>
        <end position="210"/>
    </location>
</feature>
<dbReference type="GO" id="GO:0005886">
    <property type="term" value="C:plasma membrane"/>
    <property type="evidence" value="ECO:0007669"/>
    <property type="project" value="UniProtKB-SubCell"/>
</dbReference>
<evidence type="ECO:0000313" key="7">
    <source>
        <dbReference type="EMBL" id="MBC2837171.1"/>
    </source>
</evidence>
<feature type="transmembrane region" description="Helical" evidence="6">
    <location>
        <begin position="311"/>
        <end position="330"/>
    </location>
</feature>
<evidence type="ECO:0000313" key="8">
    <source>
        <dbReference type="Proteomes" id="UP000555411"/>
    </source>
</evidence>
<accession>A0A842IC22</accession>
<organism evidence="7 8">
    <name type="scientific">Paragemmobacter straminiformis</name>
    <dbReference type="NCBI Taxonomy" id="2045119"/>
    <lineage>
        <taxon>Bacteria</taxon>
        <taxon>Pseudomonadati</taxon>
        <taxon>Pseudomonadota</taxon>
        <taxon>Alphaproteobacteria</taxon>
        <taxon>Rhodobacterales</taxon>
        <taxon>Paracoccaceae</taxon>
        <taxon>Paragemmobacter</taxon>
    </lineage>
</organism>